<evidence type="ECO:0000256" key="3">
    <source>
        <dbReference type="ARBA" id="ARBA00022723"/>
    </source>
</evidence>
<dbReference type="GO" id="GO:0005737">
    <property type="term" value="C:cytoplasm"/>
    <property type="evidence" value="ECO:0007669"/>
    <property type="project" value="TreeGrafter"/>
</dbReference>
<dbReference type="PANTHER" id="PTHR30468">
    <property type="entry name" value="ALPHA-KETOGLUTARATE-DEPENDENT SULFONATE DIOXYGENASE"/>
    <property type="match status" value="1"/>
</dbReference>
<dbReference type="FunFam" id="3.60.130.10:FF:000003">
    <property type="entry name" value="Alpha-ketoglutarate-dependent taurine dioxygenase"/>
    <property type="match status" value="1"/>
</dbReference>
<dbReference type="Gene3D" id="3.60.130.10">
    <property type="entry name" value="Clavaminate synthase-like"/>
    <property type="match status" value="1"/>
</dbReference>
<comment type="cofactor">
    <cofactor evidence="1">
        <name>Fe(2+)</name>
        <dbReference type="ChEBI" id="CHEBI:29033"/>
    </cofactor>
</comment>
<accession>W6MT97</accession>
<dbReference type="Proteomes" id="UP000019384">
    <property type="component" value="Unassembled WGS sequence"/>
</dbReference>
<name>W6MT97_9ASCO</name>
<evidence type="ECO:0000256" key="6">
    <source>
        <dbReference type="ARBA" id="ARBA00023004"/>
    </source>
</evidence>
<evidence type="ECO:0000256" key="4">
    <source>
        <dbReference type="ARBA" id="ARBA00022964"/>
    </source>
</evidence>
<feature type="domain" description="TauD/TfdA-like" evidence="7">
    <location>
        <begin position="85"/>
        <end position="353"/>
    </location>
</feature>
<dbReference type="Pfam" id="PF02668">
    <property type="entry name" value="TauD"/>
    <property type="match status" value="1"/>
</dbReference>
<dbReference type="AlphaFoldDB" id="W6MT97"/>
<dbReference type="OrthoDB" id="10257314at2759"/>
<dbReference type="InterPro" id="IPR003819">
    <property type="entry name" value="TauD/TfdA-like"/>
</dbReference>
<dbReference type="GeneID" id="34522995"/>
<dbReference type="HOGENOM" id="CLU_036005_0_0_1"/>
<keyword evidence="4" id="KW-0223">Dioxygenase</keyword>
<evidence type="ECO:0000256" key="5">
    <source>
        <dbReference type="ARBA" id="ARBA00023002"/>
    </source>
</evidence>
<gene>
    <name evidence="8" type="ORF">KUCA_T00005616001</name>
</gene>
<reference evidence="8" key="2">
    <citation type="submission" date="2014-02" db="EMBL/GenBank/DDBJ databases">
        <title>Complete DNA sequence of /Kuraishia capsulata/ illustrates novel genomic features among budding yeasts (/Saccharomycotina/).</title>
        <authorList>
            <person name="Morales L."/>
            <person name="Noel B."/>
            <person name="Porcel B."/>
            <person name="Marcet-Houben M."/>
            <person name="Hullo M-F."/>
            <person name="Sacerdot C."/>
            <person name="Tekaia F."/>
            <person name="Leh-Louis V."/>
            <person name="Despons L."/>
            <person name="Khanna V."/>
            <person name="Aury J-M."/>
            <person name="Barbe V."/>
            <person name="Couloux A."/>
            <person name="Labadie K."/>
            <person name="Pelletier E."/>
            <person name="Souciet J-L."/>
            <person name="Boekhout T."/>
            <person name="Gabaldon T."/>
            <person name="Wincker P."/>
            <person name="Dujon B."/>
        </authorList>
    </citation>
    <scope>NUCLEOTIDE SEQUENCE</scope>
    <source>
        <strain evidence="8">CBS 1993</strain>
    </source>
</reference>
<organism evidence="8 9">
    <name type="scientific">Kuraishia capsulata CBS 1993</name>
    <dbReference type="NCBI Taxonomy" id="1382522"/>
    <lineage>
        <taxon>Eukaryota</taxon>
        <taxon>Fungi</taxon>
        <taxon>Dikarya</taxon>
        <taxon>Ascomycota</taxon>
        <taxon>Saccharomycotina</taxon>
        <taxon>Pichiomycetes</taxon>
        <taxon>Pichiales</taxon>
        <taxon>Pichiaceae</taxon>
        <taxon>Kuraishia</taxon>
    </lineage>
</organism>
<keyword evidence="9" id="KW-1185">Reference proteome</keyword>
<proteinExistence type="inferred from homology"/>
<keyword evidence="5" id="KW-0560">Oxidoreductase</keyword>
<reference evidence="8" key="1">
    <citation type="submission" date="2013-12" db="EMBL/GenBank/DDBJ databases">
        <authorList>
            <person name="Genoscope - CEA"/>
        </authorList>
    </citation>
    <scope>NUCLEOTIDE SEQUENCE</scope>
    <source>
        <strain evidence="8">CBS 1993</strain>
    </source>
</reference>
<evidence type="ECO:0000313" key="9">
    <source>
        <dbReference type="Proteomes" id="UP000019384"/>
    </source>
</evidence>
<dbReference type="PANTHER" id="PTHR30468:SF1">
    <property type="entry name" value="ALPHA-KETOGLUTARATE-DEPENDENT SULFONATE DIOXYGENASE"/>
    <property type="match status" value="1"/>
</dbReference>
<evidence type="ECO:0000256" key="1">
    <source>
        <dbReference type="ARBA" id="ARBA00001954"/>
    </source>
</evidence>
<dbReference type="EMBL" id="HG793131">
    <property type="protein sequence ID" value="CDK29623.1"/>
    <property type="molecule type" value="Genomic_DNA"/>
</dbReference>
<protein>
    <recommendedName>
        <fullName evidence="7">TauD/TfdA-like domain-containing protein</fullName>
    </recommendedName>
</protein>
<evidence type="ECO:0000313" key="8">
    <source>
        <dbReference type="EMBL" id="CDK29623.1"/>
    </source>
</evidence>
<dbReference type="InterPro" id="IPR051323">
    <property type="entry name" value="AtsK-like"/>
</dbReference>
<dbReference type="STRING" id="1382522.W6MT97"/>
<keyword evidence="3" id="KW-0479">Metal-binding</keyword>
<dbReference type="SUPFAM" id="SSF51197">
    <property type="entry name" value="Clavaminate synthase-like"/>
    <property type="match status" value="1"/>
</dbReference>
<dbReference type="InterPro" id="IPR042098">
    <property type="entry name" value="TauD-like_sf"/>
</dbReference>
<evidence type="ECO:0000259" key="7">
    <source>
        <dbReference type="Pfam" id="PF02668"/>
    </source>
</evidence>
<dbReference type="GO" id="GO:0044273">
    <property type="term" value="P:sulfur compound catabolic process"/>
    <property type="evidence" value="ECO:0007669"/>
    <property type="project" value="TreeGrafter"/>
</dbReference>
<evidence type="ECO:0000256" key="2">
    <source>
        <dbReference type="ARBA" id="ARBA00005896"/>
    </source>
</evidence>
<dbReference type="GO" id="GO:0000907">
    <property type="term" value="F:sulfonate dioxygenase activity"/>
    <property type="evidence" value="ECO:0007669"/>
    <property type="project" value="TreeGrafter"/>
</dbReference>
<keyword evidence="6" id="KW-0408">Iron</keyword>
<dbReference type="GO" id="GO:0046872">
    <property type="term" value="F:metal ion binding"/>
    <property type="evidence" value="ECO:0007669"/>
    <property type="project" value="UniProtKB-KW"/>
</dbReference>
<dbReference type="RefSeq" id="XP_022461607.1">
    <property type="nucleotide sequence ID" value="XM_022600597.1"/>
</dbReference>
<sequence>MVIATHSINVDTHFRADEDNVDGTVHTLAEPDVKKADHPEWLPTWDKSQKFPKLQPFKHVDRGFFGDPGYERLLAEATGKVEQVDITPKLGTEIRSGIQLTKLSPEAKDDLALLVERRGIVIFRNQDFKDQTPEFAKQWGSHFGPLHIHQTSGAPLNHPEFHITFRRSNPDEFQKTFARRLSNITFHSDVSYELQPPGVTLFCVLQGPPSGGDTLFADTIEAYDRLSDKMKVLLDGLQVVHSSVDQATDSLTKGGILRRDEVEHVHPLVRYHPVLKKKLLYVHSNFARRIIGLKDEESDVLLKFLINHIESALDLQLHARYEPGTVVLWDNRRVLHSATTNWENPVIRHAFRITPQAERPVASEEEYENWTPEKELEDLKKVQKVLAADPNDANRL</sequence>
<comment type="similarity">
    <text evidence="2">Belongs to the TfdA dioxygenase family.</text>
</comment>